<feature type="transmembrane region" description="Helical" evidence="1">
    <location>
        <begin position="98"/>
        <end position="124"/>
    </location>
</feature>
<dbReference type="RefSeq" id="WP_376977963.1">
    <property type="nucleotide sequence ID" value="NZ_JBHLSV010000002.1"/>
</dbReference>
<accession>A0ABV6R8F7</accession>
<evidence type="ECO:0000313" key="2">
    <source>
        <dbReference type="EMBL" id="MFC0672849.1"/>
    </source>
</evidence>
<evidence type="ECO:0000256" key="1">
    <source>
        <dbReference type="SAM" id="Phobius"/>
    </source>
</evidence>
<sequence length="125" mass="12608">MDETSAPASPPAHRRRLAMLSAAAVLVLAIGAYLIAWAIAPTENASGQCTGIGWGCVPSPKDTLALLGIIIGPPALLATLVLGLFAIAALLRWTRWPGVLAGLVGIVVAAVIALLGSVLVVGVLL</sequence>
<keyword evidence="1" id="KW-0472">Membrane</keyword>
<keyword evidence="1" id="KW-1133">Transmembrane helix</keyword>
<keyword evidence="1" id="KW-0812">Transmembrane</keyword>
<proteinExistence type="predicted"/>
<feature type="transmembrane region" description="Helical" evidence="1">
    <location>
        <begin position="64"/>
        <end position="91"/>
    </location>
</feature>
<name>A0ABV6R8F7_9MICO</name>
<organism evidence="2 3">
    <name type="scientific">Brachybacterium hainanense</name>
    <dbReference type="NCBI Taxonomy" id="1541174"/>
    <lineage>
        <taxon>Bacteria</taxon>
        <taxon>Bacillati</taxon>
        <taxon>Actinomycetota</taxon>
        <taxon>Actinomycetes</taxon>
        <taxon>Micrococcales</taxon>
        <taxon>Dermabacteraceae</taxon>
        <taxon>Brachybacterium</taxon>
    </lineage>
</organism>
<feature type="transmembrane region" description="Helical" evidence="1">
    <location>
        <begin position="17"/>
        <end position="40"/>
    </location>
</feature>
<reference evidence="2 3" key="1">
    <citation type="submission" date="2024-09" db="EMBL/GenBank/DDBJ databases">
        <authorList>
            <person name="Sun Q."/>
            <person name="Mori K."/>
        </authorList>
    </citation>
    <scope>NUCLEOTIDE SEQUENCE [LARGE SCALE GENOMIC DNA]</scope>
    <source>
        <strain evidence="2 3">CICC 10874</strain>
    </source>
</reference>
<gene>
    <name evidence="2" type="ORF">ACFFF6_02645</name>
</gene>
<dbReference type="EMBL" id="JBHLSV010000002">
    <property type="protein sequence ID" value="MFC0672849.1"/>
    <property type="molecule type" value="Genomic_DNA"/>
</dbReference>
<dbReference type="Proteomes" id="UP001589793">
    <property type="component" value="Unassembled WGS sequence"/>
</dbReference>
<protein>
    <submittedName>
        <fullName evidence="2">Uncharacterized protein</fullName>
    </submittedName>
</protein>
<keyword evidence="3" id="KW-1185">Reference proteome</keyword>
<evidence type="ECO:0000313" key="3">
    <source>
        <dbReference type="Proteomes" id="UP001589793"/>
    </source>
</evidence>
<comment type="caution">
    <text evidence="2">The sequence shown here is derived from an EMBL/GenBank/DDBJ whole genome shotgun (WGS) entry which is preliminary data.</text>
</comment>